<evidence type="ECO:0000256" key="3">
    <source>
        <dbReference type="ARBA" id="ARBA00022692"/>
    </source>
</evidence>
<accession>A0ABU8XLZ9</accession>
<evidence type="ECO:0000256" key="6">
    <source>
        <dbReference type="SAM" id="Phobius"/>
    </source>
</evidence>
<comment type="caution">
    <text evidence="7">The sequence shown here is derived from an EMBL/GenBank/DDBJ whole genome shotgun (WGS) entry which is preliminary data.</text>
</comment>
<sequence length="495" mass="52822">MMLDPESADGPTDAVPEARHGRLAGLRSTLRRLSPYLIGGAMFTIAVWVLHSTLARYDLSDLHAELSQLTLSRLGSAVLFTALSFLALVGYEYSALGMIGKRLPLRQLALASFATQSIAHSTGFAFLIGATLRYNFYAAKGLKITDVAKVQVFFTITFTLGVATLAGVVVMIEPWRLAAATGLPAWLWRLAAGTALALVTGYVIWGGFFHRPFRWRGRTFTLPGAGATLTQIFFGVADLLAVAGALYVLLPPELHLGYLEVLTVFMASIVVGLVSHVPGALGVFESAVILLLQPDDQQILPLIGALLAFRGVYYILPLCCGVSVLALSEMHRWRFVLLGLGDRVRLDLGPGTPNAVAALTFTIGIVLVVAAMIPSSAGASSALLLHLPRSFAELGEALEVTSGLAFLLLARGLVQQLTAAWRWSLGLALAGFAGGLLGGEPLVIDLLLLALAVLLFACRSAFVRAPGRRDLWQAPVWVLLLAVTLVSSFWLIGRG</sequence>
<feature type="transmembrane region" description="Helical" evidence="6">
    <location>
        <begin position="397"/>
        <end position="414"/>
    </location>
</feature>
<feature type="transmembrane region" description="Helical" evidence="6">
    <location>
        <begin position="186"/>
        <end position="208"/>
    </location>
</feature>
<keyword evidence="4 6" id="KW-1133">Transmembrane helix</keyword>
<feature type="transmembrane region" description="Helical" evidence="6">
    <location>
        <begin position="299"/>
        <end position="327"/>
    </location>
</feature>
<organism evidence="7 8">
    <name type="scientific">Benzoatithermus flavus</name>
    <dbReference type="NCBI Taxonomy" id="3108223"/>
    <lineage>
        <taxon>Bacteria</taxon>
        <taxon>Pseudomonadati</taxon>
        <taxon>Pseudomonadota</taxon>
        <taxon>Alphaproteobacteria</taxon>
        <taxon>Geminicoccales</taxon>
        <taxon>Geminicoccaceae</taxon>
        <taxon>Benzoatithermus</taxon>
    </lineage>
</organism>
<feature type="transmembrane region" description="Helical" evidence="6">
    <location>
        <begin position="355"/>
        <end position="377"/>
    </location>
</feature>
<dbReference type="PANTHER" id="PTHR34697">
    <property type="entry name" value="PHOSPHATIDYLGLYCEROL LYSYLTRANSFERASE"/>
    <property type="match status" value="1"/>
</dbReference>
<feature type="transmembrane region" description="Helical" evidence="6">
    <location>
        <begin position="74"/>
        <end position="96"/>
    </location>
</feature>
<evidence type="ECO:0000256" key="5">
    <source>
        <dbReference type="ARBA" id="ARBA00023136"/>
    </source>
</evidence>
<keyword evidence="2" id="KW-1003">Cell membrane</keyword>
<dbReference type="EMBL" id="JBBLZC010000002">
    <property type="protein sequence ID" value="MEK0082207.1"/>
    <property type="molecule type" value="Genomic_DNA"/>
</dbReference>
<feature type="transmembrane region" description="Helical" evidence="6">
    <location>
        <begin position="443"/>
        <end position="462"/>
    </location>
</feature>
<proteinExistence type="predicted"/>
<feature type="transmembrane region" description="Helical" evidence="6">
    <location>
        <begin position="36"/>
        <end position="54"/>
    </location>
</feature>
<feature type="transmembrane region" description="Helical" evidence="6">
    <location>
        <begin position="108"/>
        <end position="132"/>
    </location>
</feature>
<dbReference type="Proteomes" id="UP001375743">
    <property type="component" value="Unassembled WGS sequence"/>
</dbReference>
<feature type="transmembrane region" description="Helical" evidence="6">
    <location>
        <begin position="152"/>
        <end position="174"/>
    </location>
</feature>
<evidence type="ECO:0000313" key="7">
    <source>
        <dbReference type="EMBL" id="MEK0082207.1"/>
    </source>
</evidence>
<keyword evidence="8" id="KW-1185">Reference proteome</keyword>
<evidence type="ECO:0000313" key="8">
    <source>
        <dbReference type="Proteomes" id="UP001375743"/>
    </source>
</evidence>
<gene>
    <name evidence="7" type="ORF">U1T56_03515</name>
</gene>
<dbReference type="InterPro" id="IPR051211">
    <property type="entry name" value="PG_lysyltransferase"/>
</dbReference>
<dbReference type="RefSeq" id="WP_418158055.1">
    <property type="nucleotide sequence ID" value="NZ_JBBLZC010000002.1"/>
</dbReference>
<keyword evidence="3 6" id="KW-0812">Transmembrane</keyword>
<evidence type="ECO:0000256" key="1">
    <source>
        <dbReference type="ARBA" id="ARBA00004651"/>
    </source>
</evidence>
<dbReference type="PANTHER" id="PTHR34697:SF2">
    <property type="entry name" value="PHOSPHATIDYLGLYCEROL LYSYLTRANSFERASE"/>
    <property type="match status" value="1"/>
</dbReference>
<evidence type="ECO:0000256" key="2">
    <source>
        <dbReference type="ARBA" id="ARBA00022475"/>
    </source>
</evidence>
<comment type="subcellular location">
    <subcellularLocation>
        <location evidence="1">Cell membrane</location>
        <topology evidence="1">Multi-pass membrane protein</topology>
    </subcellularLocation>
</comment>
<feature type="transmembrane region" description="Helical" evidence="6">
    <location>
        <begin position="421"/>
        <end position="437"/>
    </location>
</feature>
<evidence type="ECO:0000256" key="4">
    <source>
        <dbReference type="ARBA" id="ARBA00022989"/>
    </source>
</evidence>
<feature type="transmembrane region" description="Helical" evidence="6">
    <location>
        <begin position="228"/>
        <end position="250"/>
    </location>
</feature>
<reference evidence="7 8" key="1">
    <citation type="submission" date="2024-01" db="EMBL/GenBank/DDBJ databases">
        <title>Multi-omics insights into the function and evolution of sodium benzoate biodegradation pathways in Benzoatithermus flavus gen. nov., sp. nov. from hot spring.</title>
        <authorList>
            <person name="Hu C.-J."/>
            <person name="Li W.-J."/>
        </authorList>
    </citation>
    <scope>NUCLEOTIDE SEQUENCE [LARGE SCALE GENOMIC DNA]</scope>
    <source>
        <strain evidence="7 8">SYSU G07066</strain>
    </source>
</reference>
<feature type="transmembrane region" description="Helical" evidence="6">
    <location>
        <begin position="474"/>
        <end position="492"/>
    </location>
</feature>
<feature type="transmembrane region" description="Helical" evidence="6">
    <location>
        <begin position="257"/>
        <end position="279"/>
    </location>
</feature>
<protein>
    <submittedName>
        <fullName evidence="7">Uncharacterized protein</fullName>
    </submittedName>
</protein>
<keyword evidence="5 6" id="KW-0472">Membrane</keyword>
<name>A0ABU8XLZ9_9PROT</name>